<evidence type="ECO:0000256" key="4">
    <source>
        <dbReference type="ARBA" id="ARBA00022723"/>
    </source>
</evidence>
<evidence type="ECO:0000256" key="8">
    <source>
        <dbReference type="HAMAP-Rule" id="MF_00265"/>
    </source>
</evidence>
<evidence type="ECO:0000256" key="5">
    <source>
        <dbReference type="ARBA" id="ARBA00022801"/>
    </source>
</evidence>
<dbReference type="InterPro" id="IPR002716">
    <property type="entry name" value="PIN_dom"/>
</dbReference>
<evidence type="ECO:0000256" key="6">
    <source>
        <dbReference type="ARBA" id="ARBA00022842"/>
    </source>
</evidence>
<evidence type="ECO:0000259" key="9">
    <source>
        <dbReference type="Pfam" id="PF01850"/>
    </source>
</evidence>
<dbReference type="InterPro" id="IPR050556">
    <property type="entry name" value="Type_II_TA_system_RNase"/>
</dbReference>
<keyword evidence="5 8" id="KW-0378">Hydrolase</keyword>
<comment type="similarity">
    <text evidence="7 8">Belongs to the PINc/VapC protein family.</text>
</comment>
<dbReference type="AlphaFoldDB" id="A0A0J6V6T0"/>
<keyword evidence="6 8" id="KW-0460">Magnesium</keyword>
<gene>
    <name evidence="8" type="primary">vapC</name>
    <name evidence="10" type="ORF">VQ02_18920</name>
</gene>
<reference evidence="10 11" key="1">
    <citation type="submission" date="2015-03" db="EMBL/GenBank/DDBJ databases">
        <title>Genome sequencing of Methylobacterium variabile DSM 16961.</title>
        <authorList>
            <person name="Chaudhry V."/>
            <person name="Patil P.B."/>
        </authorList>
    </citation>
    <scope>NUCLEOTIDE SEQUENCE [LARGE SCALE GENOMIC DNA]</scope>
    <source>
        <strain evidence="10 11">DSM 16961</strain>
    </source>
</reference>
<protein>
    <recommendedName>
        <fullName evidence="8">Ribonuclease VapC</fullName>
        <shortName evidence="8">RNase VapC</shortName>
        <ecNumber evidence="8">3.1.-.-</ecNumber>
    </recommendedName>
    <alternativeName>
        <fullName evidence="8">Toxin VapC</fullName>
    </alternativeName>
</protein>
<dbReference type="PATRIC" id="fig|298794.3.peg.1071"/>
<evidence type="ECO:0000256" key="3">
    <source>
        <dbReference type="ARBA" id="ARBA00022722"/>
    </source>
</evidence>
<organism evidence="10 11">
    <name type="scientific">Methylobacterium variabile</name>
    <dbReference type="NCBI Taxonomy" id="298794"/>
    <lineage>
        <taxon>Bacteria</taxon>
        <taxon>Pseudomonadati</taxon>
        <taxon>Pseudomonadota</taxon>
        <taxon>Alphaproteobacteria</taxon>
        <taxon>Hyphomicrobiales</taxon>
        <taxon>Methylobacteriaceae</taxon>
        <taxon>Methylobacterium</taxon>
    </lineage>
</organism>
<dbReference type="InterPro" id="IPR029060">
    <property type="entry name" value="PIN-like_dom_sf"/>
</dbReference>
<comment type="function">
    <text evidence="8">Toxic component of a toxin-antitoxin (TA) system. An RNase.</text>
</comment>
<proteinExistence type="inferred from homology"/>
<evidence type="ECO:0000256" key="7">
    <source>
        <dbReference type="ARBA" id="ARBA00038093"/>
    </source>
</evidence>
<dbReference type="EC" id="3.1.-.-" evidence="8"/>
<keyword evidence="2 8" id="KW-1277">Toxin-antitoxin system</keyword>
<keyword evidence="11" id="KW-1185">Reference proteome</keyword>
<feature type="domain" description="PIN" evidence="9">
    <location>
        <begin position="2"/>
        <end position="126"/>
    </location>
</feature>
<keyword evidence="3 8" id="KW-0540">Nuclease</keyword>
<dbReference type="Pfam" id="PF01850">
    <property type="entry name" value="PIN"/>
    <property type="match status" value="1"/>
</dbReference>
<dbReference type="Gene3D" id="3.40.50.1010">
    <property type="entry name" value="5'-nuclease"/>
    <property type="match status" value="1"/>
</dbReference>
<dbReference type="GO" id="GO:0004540">
    <property type="term" value="F:RNA nuclease activity"/>
    <property type="evidence" value="ECO:0007669"/>
    <property type="project" value="InterPro"/>
</dbReference>
<evidence type="ECO:0000256" key="2">
    <source>
        <dbReference type="ARBA" id="ARBA00022649"/>
    </source>
</evidence>
<dbReference type="SUPFAM" id="SSF88723">
    <property type="entry name" value="PIN domain-like"/>
    <property type="match status" value="1"/>
</dbReference>
<name>A0A0J6V6T0_9HYPH</name>
<dbReference type="HAMAP" id="MF_00265">
    <property type="entry name" value="VapC_Nob1"/>
    <property type="match status" value="1"/>
</dbReference>
<dbReference type="PANTHER" id="PTHR33653:SF1">
    <property type="entry name" value="RIBONUCLEASE VAPC2"/>
    <property type="match status" value="1"/>
</dbReference>
<comment type="cofactor">
    <cofactor evidence="1 8">
        <name>Mg(2+)</name>
        <dbReference type="ChEBI" id="CHEBI:18420"/>
    </cofactor>
</comment>
<sequence>MIALDTSALVAVALDEAESEAFSRIIAASGAAVVGMPTLVETHMVLEARLLGGATRFLDGLLSVPSIRPIDFDRRMFRAATDAFLRFGRGRGHPARLNMGDCMAYAVARTQNLPLLFKGNDFVHTDLIPAAP</sequence>
<accession>A0A0J6V6T0</accession>
<feature type="binding site" evidence="8">
    <location>
        <position position="101"/>
    </location>
    <ligand>
        <name>Mg(2+)</name>
        <dbReference type="ChEBI" id="CHEBI:18420"/>
    </ligand>
</feature>
<dbReference type="OrthoDB" id="32625at2"/>
<evidence type="ECO:0000313" key="10">
    <source>
        <dbReference type="EMBL" id="KMO34631.1"/>
    </source>
</evidence>
<dbReference type="GO" id="GO:0016787">
    <property type="term" value="F:hydrolase activity"/>
    <property type="evidence" value="ECO:0007669"/>
    <property type="project" value="UniProtKB-KW"/>
</dbReference>
<dbReference type="GO" id="GO:0000287">
    <property type="term" value="F:magnesium ion binding"/>
    <property type="evidence" value="ECO:0007669"/>
    <property type="project" value="UniProtKB-UniRule"/>
</dbReference>
<dbReference type="EMBL" id="LABY01000132">
    <property type="protein sequence ID" value="KMO34631.1"/>
    <property type="molecule type" value="Genomic_DNA"/>
</dbReference>
<dbReference type="InterPro" id="IPR022907">
    <property type="entry name" value="VapC_family"/>
</dbReference>
<dbReference type="GO" id="GO:0090729">
    <property type="term" value="F:toxin activity"/>
    <property type="evidence" value="ECO:0007669"/>
    <property type="project" value="UniProtKB-KW"/>
</dbReference>
<dbReference type="Proteomes" id="UP000035955">
    <property type="component" value="Unassembled WGS sequence"/>
</dbReference>
<keyword evidence="8" id="KW-0800">Toxin</keyword>
<dbReference type="RefSeq" id="WP_048445754.1">
    <property type="nucleotide sequence ID" value="NZ_LABY01000132.1"/>
</dbReference>
<feature type="binding site" evidence="8">
    <location>
        <position position="5"/>
    </location>
    <ligand>
        <name>Mg(2+)</name>
        <dbReference type="ChEBI" id="CHEBI:18420"/>
    </ligand>
</feature>
<keyword evidence="4 8" id="KW-0479">Metal-binding</keyword>
<evidence type="ECO:0000256" key="1">
    <source>
        <dbReference type="ARBA" id="ARBA00001946"/>
    </source>
</evidence>
<dbReference type="PANTHER" id="PTHR33653">
    <property type="entry name" value="RIBONUCLEASE VAPC2"/>
    <property type="match status" value="1"/>
</dbReference>
<dbReference type="CDD" id="cd09871">
    <property type="entry name" value="PIN_MtVapC28-VapC30-like"/>
    <property type="match status" value="1"/>
</dbReference>
<evidence type="ECO:0000313" key="11">
    <source>
        <dbReference type="Proteomes" id="UP000035955"/>
    </source>
</evidence>
<comment type="caution">
    <text evidence="10">The sequence shown here is derived from an EMBL/GenBank/DDBJ whole genome shotgun (WGS) entry which is preliminary data.</text>
</comment>